<keyword evidence="1" id="KW-1133">Transmembrane helix</keyword>
<sequence length="36" mass="4228">MFTDDRFILTLAAGRIHWQISVACQWVVITLAMTYR</sequence>
<evidence type="ECO:0000256" key="1">
    <source>
        <dbReference type="SAM" id="Phobius"/>
    </source>
</evidence>
<evidence type="ECO:0000313" key="2">
    <source>
        <dbReference type="EMBL" id="GKV13641.1"/>
    </source>
</evidence>
<keyword evidence="1" id="KW-0472">Membrane</keyword>
<protein>
    <submittedName>
        <fullName evidence="2">Uncharacterized protein</fullName>
    </submittedName>
</protein>
<proteinExistence type="predicted"/>
<accession>A0AAV5JLK8</accession>
<feature type="transmembrane region" description="Helical" evidence="1">
    <location>
        <begin position="16"/>
        <end position="35"/>
    </location>
</feature>
<keyword evidence="1" id="KW-0812">Transmembrane</keyword>
<name>A0AAV5JLK8_9ROSI</name>
<gene>
    <name evidence="2" type="ORF">SLEP1_g24629</name>
</gene>
<comment type="caution">
    <text evidence="2">The sequence shown here is derived from an EMBL/GenBank/DDBJ whole genome shotgun (WGS) entry which is preliminary data.</text>
</comment>
<dbReference type="EMBL" id="BPVZ01000039">
    <property type="protein sequence ID" value="GKV13641.1"/>
    <property type="molecule type" value="Genomic_DNA"/>
</dbReference>
<reference evidence="2 3" key="1">
    <citation type="journal article" date="2021" name="Commun. Biol.">
        <title>The genome of Shorea leprosula (Dipterocarpaceae) highlights the ecological relevance of drought in aseasonal tropical rainforests.</title>
        <authorList>
            <person name="Ng K.K.S."/>
            <person name="Kobayashi M.J."/>
            <person name="Fawcett J.A."/>
            <person name="Hatakeyama M."/>
            <person name="Paape T."/>
            <person name="Ng C.H."/>
            <person name="Ang C.C."/>
            <person name="Tnah L.H."/>
            <person name="Lee C.T."/>
            <person name="Nishiyama T."/>
            <person name="Sese J."/>
            <person name="O'Brien M.J."/>
            <person name="Copetti D."/>
            <person name="Mohd Noor M.I."/>
            <person name="Ong R.C."/>
            <person name="Putra M."/>
            <person name="Sireger I.Z."/>
            <person name="Indrioko S."/>
            <person name="Kosugi Y."/>
            <person name="Izuno A."/>
            <person name="Isagi Y."/>
            <person name="Lee S.L."/>
            <person name="Shimizu K.K."/>
        </authorList>
    </citation>
    <scope>NUCLEOTIDE SEQUENCE [LARGE SCALE GENOMIC DNA]</scope>
    <source>
        <strain evidence="2">214</strain>
    </source>
</reference>
<keyword evidence="3" id="KW-1185">Reference proteome</keyword>
<dbReference type="AlphaFoldDB" id="A0AAV5JLK8"/>
<dbReference type="Proteomes" id="UP001054252">
    <property type="component" value="Unassembled WGS sequence"/>
</dbReference>
<evidence type="ECO:0000313" key="3">
    <source>
        <dbReference type="Proteomes" id="UP001054252"/>
    </source>
</evidence>
<organism evidence="2 3">
    <name type="scientific">Rubroshorea leprosula</name>
    <dbReference type="NCBI Taxonomy" id="152421"/>
    <lineage>
        <taxon>Eukaryota</taxon>
        <taxon>Viridiplantae</taxon>
        <taxon>Streptophyta</taxon>
        <taxon>Embryophyta</taxon>
        <taxon>Tracheophyta</taxon>
        <taxon>Spermatophyta</taxon>
        <taxon>Magnoliopsida</taxon>
        <taxon>eudicotyledons</taxon>
        <taxon>Gunneridae</taxon>
        <taxon>Pentapetalae</taxon>
        <taxon>rosids</taxon>
        <taxon>malvids</taxon>
        <taxon>Malvales</taxon>
        <taxon>Dipterocarpaceae</taxon>
        <taxon>Rubroshorea</taxon>
    </lineage>
</organism>